<feature type="transmembrane region" description="Helical" evidence="1">
    <location>
        <begin position="159"/>
        <end position="185"/>
    </location>
</feature>
<evidence type="ECO:0000313" key="2">
    <source>
        <dbReference type="EMBL" id="MBA4542411.1"/>
    </source>
</evidence>
<keyword evidence="1" id="KW-0812">Transmembrane</keyword>
<feature type="transmembrane region" description="Helical" evidence="1">
    <location>
        <begin position="94"/>
        <end position="113"/>
    </location>
</feature>
<protein>
    <recommendedName>
        <fullName evidence="4">Glycerophosphoryl diester phosphodiesterase membrane domain-containing protein</fullName>
    </recommendedName>
</protein>
<keyword evidence="3" id="KW-1185">Reference proteome</keyword>
<name>A0A7W1X9A9_9BACL</name>
<evidence type="ECO:0008006" key="4">
    <source>
        <dbReference type="Google" id="ProtNLM"/>
    </source>
</evidence>
<dbReference type="OrthoDB" id="2831020at2"/>
<feature type="transmembrane region" description="Helical" evidence="1">
    <location>
        <begin position="119"/>
        <end position="138"/>
    </location>
</feature>
<dbReference type="Proteomes" id="UP000530514">
    <property type="component" value="Unassembled WGS sequence"/>
</dbReference>
<keyword evidence="1" id="KW-1133">Transmembrane helix</keyword>
<dbReference type="EMBL" id="JACEIP010000006">
    <property type="protein sequence ID" value="MBA4542411.1"/>
    <property type="molecule type" value="Genomic_DNA"/>
</dbReference>
<comment type="caution">
    <text evidence="2">The sequence shown here is derived from an EMBL/GenBank/DDBJ whole genome shotgun (WGS) entry which is preliminary data.</text>
</comment>
<reference evidence="2 3" key="1">
    <citation type="submission" date="2020-07" db="EMBL/GenBank/DDBJ databases">
        <authorList>
            <person name="Feng H."/>
        </authorList>
    </citation>
    <scope>NUCLEOTIDE SEQUENCE [LARGE SCALE GENOMIC DNA]</scope>
    <source>
        <strain evidence="3">s-11</strain>
    </source>
</reference>
<feature type="transmembrane region" description="Helical" evidence="1">
    <location>
        <begin position="15"/>
        <end position="35"/>
    </location>
</feature>
<gene>
    <name evidence="2" type="ORF">H1164_05775</name>
</gene>
<feature type="transmembrane region" description="Helical" evidence="1">
    <location>
        <begin position="191"/>
        <end position="217"/>
    </location>
</feature>
<sequence>MRYFLDGFSFYKRNFVAILVLALTTTLPLLLLSDFLSTFMTAYNLALGVPFLMRIPQYIISLTFMFVIEIPFIYMANEWMNQERPTYGEVYSTFFENLFPVYVIGAITAFLVAFGSMLFIIPGIVLMVWFMNFPYVAVIEKHRWFTAWKRTFSIGKAKFFPILGISVLLMIVTLIVNLLFQFIVVELTGTLLVYGVAQILFNMLFVPYVTGVTTFYFRDWAGITNKWEW</sequence>
<keyword evidence="1" id="KW-0472">Membrane</keyword>
<evidence type="ECO:0000256" key="1">
    <source>
        <dbReference type="SAM" id="Phobius"/>
    </source>
</evidence>
<accession>A0A7W1X9A9</accession>
<dbReference type="RefSeq" id="WP_033100663.1">
    <property type="nucleotide sequence ID" value="NZ_JACEIP010000006.1"/>
</dbReference>
<dbReference type="AlphaFoldDB" id="A0A7W1X9A9"/>
<feature type="transmembrane region" description="Helical" evidence="1">
    <location>
        <begin position="55"/>
        <end position="74"/>
    </location>
</feature>
<organism evidence="2 3">
    <name type="scientific">Thermoactinomyces daqus</name>
    <dbReference type="NCBI Taxonomy" id="1329516"/>
    <lineage>
        <taxon>Bacteria</taxon>
        <taxon>Bacillati</taxon>
        <taxon>Bacillota</taxon>
        <taxon>Bacilli</taxon>
        <taxon>Bacillales</taxon>
        <taxon>Thermoactinomycetaceae</taxon>
        <taxon>Thermoactinomyces</taxon>
    </lineage>
</organism>
<evidence type="ECO:0000313" key="3">
    <source>
        <dbReference type="Proteomes" id="UP000530514"/>
    </source>
</evidence>
<proteinExistence type="predicted"/>